<feature type="region of interest" description="Disordered" evidence="1">
    <location>
        <begin position="27"/>
        <end position="62"/>
    </location>
</feature>
<evidence type="ECO:0000313" key="2">
    <source>
        <dbReference type="EMBL" id="CAH1261723.1"/>
    </source>
</evidence>
<dbReference type="OrthoDB" id="5987636at2759"/>
<dbReference type="AlphaFoldDB" id="A0A8J9ZQQ8"/>
<evidence type="ECO:0000256" key="1">
    <source>
        <dbReference type="SAM" id="MobiDB-lite"/>
    </source>
</evidence>
<proteinExistence type="predicted"/>
<dbReference type="Proteomes" id="UP000838412">
    <property type="component" value="Chromosome 4"/>
</dbReference>
<dbReference type="EMBL" id="OV696689">
    <property type="protein sequence ID" value="CAH1261723.1"/>
    <property type="molecule type" value="Genomic_DNA"/>
</dbReference>
<gene>
    <name evidence="2" type="primary">Hypp2441</name>
    <name evidence="2" type="ORF">BLAG_LOCUS17064</name>
</gene>
<name>A0A8J9ZQQ8_BRALA</name>
<organism evidence="2 3">
    <name type="scientific">Branchiostoma lanceolatum</name>
    <name type="common">Common lancelet</name>
    <name type="synonym">Amphioxus lanceolatum</name>
    <dbReference type="NCBI Taxonomy" id="7740"/>
    <lineage>
        <taxon>Eukaryota</taxon>
        <taxon>Metazoa</taxon>
        <taxon>Chordata</taxon>
        <taxon>Cephalochordata</taxon>
        <taxon>Leptocardii</taxon>
        <taxon>Amphioxiformes</taxon>
        <taxon>Branchiostomatidae</taxon>
        <taxon>Branchiostoma</taxon>
    </lineage>
</organism>
<accession>A0A8J9ZQQ8</accession>
<feature type="compositionally biased region" description="Polar residues" evidence="1">
    <location>
        <begin position="29"/>
        <end position="43"/>
    </location>
</feature>
<reference evidence="2" key="1">
    <citation type="submission" date="2022-01" db="EMBL/GenBank/DDBJ databases">
        <authorList>
            <person name="Braso-Vives M."/>
        </authorList>
    </citation>
    <scope>NUCLEOTIDE SEQUENCE</scope>
</reference>
<protein>
    <submittedName>
        <fullName evidence="2">Hypp2441 protein</fullName>
    </submittedName>
</protein>
<sequence>MWNGSNTNSQMRNESSLLWNARDCKSQRSTECPGNLTVATPSNTATATDGDDATISQPKRRRVEVDEVSEKRLEIQRLEAEVERLKQTAVVWHQESVRMACQRVQLREEHAYICGKMEALNAREREIVEMDKKWSKILDQKGFARTKVSDNPTTVSMMESKGETWYRRRNLSKDCLVSINGGEDGAAVAAFGVMVDLAPFEQIDKMMSSYKKGMYWQLKFNSLTKKYEASDEHLETSLAAKINGQLSRRKYQFQCKTLSSVFDPTKKVYVPRHSYIDGVKFRQPRLVSNSKLQAMTKAIDIGHIHPVPGHVGATRPLVSLVYMIVDLHLSVSHLVEELRWFKGKENHFIFCFADDGTPETKEASMSVGTLSCWNFNGRVRSSKYQYNLHIVNDSEKAPIFRELWGEHGFQMKLLEARPHTIAGKLCTFEFRAGGDESWVATALGETSASATYPSP</sequence>
<keyword evidence="3" id="KW-1185">Reference proteome</keyword>
<evidence type="ECO:0000313" key="3">
    <source>
        <dbReference type="Proteomes" id="UP000838412"/>
    </source>
</evidence>